<evidence type="ECO:0000313" key="3">
    <source>
        <dbReference type="Proteomes" id="UP000467700"/>
    </source>
</evidence>
<feature type="compositionally biased region" description="Polar residues" evidence="1">
    <location>
        <begin position="316"/>
        <end position="326"/>
    </location>
</feature>
<sequence>MYAAGVDGGYAADALANIQRRYFKQYPVSLPHDEEPSEAHLAAVDDDAPDEDLPAPNEETLGAEEYTTAVRQMEEQTKTIISRKARIKHWLAYQYMKDHDIDPKESRAHNPYVVLLQQLTCSIIEEEVKQCAIQEGTTRKNLAALWESVARMMFEKLDQEEKDQWAAQAKEEHELAKAKHKEDLEARPSTLPADRQRCIQGFIHFMQPIADLAAEALGWKVSVIAGGPEPAHDGRLNMISIHSGTTNGDVKMSFWCAEQARYKKYIVPIFGSFLQKCYTLEECHSHALPQEDGFEPLQAFDLADNIDFDSFEPKMTSATEPLTTGSPGPPSAEAQTTGSVSASLPSLPSTATSSASMTENSNSHSSTPSQTETQQATVAPALGVPPPAPTATDSMTAHPPVAATSLATPIAGQAASQMVSPLASPQPSPPPLRAPSPVPSIAEPDTHVVASDLQKSTTEELLGMPASRKRKGRSRTTTLETEDCAVESAGTGAACNGTGKGTAKRRKSGHGTGATGVKRKRKTATTPVTLSPTDSTGIGTAAKPLQASKCLHGSGTIASGVDTSDAPSTVTSTQAPKLSKSAKCPQKAMCTKTIATAPPLDTSTGQVVAQADAPDWFMSTLGMLQSEYSDEIWTKLVKTWLAFEQQEGYTKIKYLGCDSQPAAVKEWIA</sequence>
<name>A0A8S0X5V5_CYCAE</name>
<dbReference type="Proteomes" id="UP000467700">
    <property type="component" value="Unassembled WGS sequence"/>
</dbReference>
<feature type="compositionally biased region" description="Polar residues" evidence="1">
    <location>
        <begin position="524"/>
        <end position="538"/>
    </location>
</feature>
<evidence type="ECO:0000256" key="1">
    <source>
        <dbReference type="SAM" id="MobiDB-lite"/>
    </source>
</evidence>
<dbReference type="OrthoDB" id="3033067at2759"/>
<feature type="compositionally biased region" description="Pro residues" evidence="1">
    <location>
        <begin position="424"/>
        <end position="438"/>
    </location>
</feature>
<protein>
    <submittedName>
        <fullName evidence="2">Uncharacterized protein</fullName>
    </submittedName>
</protein>
<reference evidence="2 3" key="1">
    <citation type="submission" date="2020-01" db="EMBL/GenBank/DDBJ databases">
        <authorList>
            <person name="Gupta K D."/>
        </authorList>
    </citation>
    <scope>NUCLEOTIDE SEQUENCE [LARGE SCALE GENOMIC DNA]</scope>
</reference>
<proteinExistence type="predicted"/>
<evidence type="ECO:0000313" key="2">
    <source>
        <dbReference type="EMBL" id="CAA7268132.1"/>
    </source>
</evidence>
<organism evidence="2 3">
    <name type="scientific">Cyclocybe aegerita</name>
    <name type="common">Black poplar mushroom</name>
    <name type="synonym">Agrocybe aegerita</name>
    <dbReference type="NCBI Taxonomy" id="1973307"/>
    <lineage>
        <taxon>Eukaryota</taxon>
        <taxon>Fungi</taxon>
        <taxon>Dikarya</taxon>
        <taxon>Basidiomycota</taxon>
        <taxon>Agaricomycotina</taxon>
        <taxon>Agaricomycetes</taxon>
        <taxon>Agaricomycetidae</taxon>
        <taxon>Agaricales</taxon>
        <taxon>Agaricineae</taxon>
        <taxon>Bolbitiaceae</taxon>
        <taxon>Cyclocybe</taxon>
    </lineage>
</organism>
<dbReference type="EMBL" id="CACVBS010000066">
    <property type="protein sequence ID" value="CAA7268132.1"/>
    <property type="molecule type" value="Genomic_DNA"/>
</dbReference>
<feature type="compositionally biased region" description="Low complexity" evidence="1">
    <location>
        <begin position="339"/>
        <end position="367"/>
    </location>
</feature>
<feature type="region of interest" description="Disordered" evidence="1">
    <location>
        <begin position="496"/>
        <end position="540"/>
    </location>
</feature>
<feature type="region of interest" description="Disordered" evidence="1">
    <location>
        <begin position="412"/>
        <end position="479"/>
    </location>
</feature>
<accession>A0A8S0X5V5</accession>
<feature type="region of interest" description="Disordered" evidence="1">
    <location>
        <begin position="316"/>
        <end position="374"/>
    </location>
</feature>
<gene>
    <name evidence="2" type="ORF">AAE3_LOCUS10382</name>
</gene>
<comment type="caution">
    <text evidence="2">The sequence shown here is derived from an EMBL/GenBank/DDBJ whole genome shotgun (WGS) entry which is preliminary data.</text>
</comment>
<keyword evidence="3" id="KW-1185">Reference proteome</keyword>
<dbReference type="AlphaFoldDB" id="A0A8S0X5V5"/>